<dbReference type="EMBL" id="BOVK01000025">
    <property type="protein sequence ID" value="GIQ69213.1"/>
    <property type="molecule type" value="Genomic_DNA"/>
</dbReference>
<dbReference type="SMART" id="SM00155">
    <property type="entry name" value="PLDc"/>
    <property type="match status" value="2"/>
</dbReference>
<evidence type="ECO:0000256" key="1">
    <source>
        <dbReference type="ARBA" id="ARBA00004651"/>
    </source>
</evidence>
<evidence type="ECO:0000256" key="4">
    <source>
        <dbReference type="ARBA" id="ARBA00022679"/>
    </source>
</evidence>
<dbReference type="GO" id="GO:0032049">
    <property type="term" value="P:cardiolipin biosynthetic process"/>
    <property type="evidence" value="ECO:0007669"/>
    <property type="project" value="UniProtKB-UniRule"/>
</dbReference>
<evidence type="ECO:0000313" key="15">
    <source>
        <dbReference type="EMBL" id="GIQ69213.1"/>
    </source>
</evidence>
<keyword evidence="16" id="KW-1185">Reference proteome</keyword>
<dbReference type="InterPro" id="IPR025202">
    <property type="entry name" value="PLD-like_dom"/>
</dbReference>
<comment type="catalytic activity">
    <reaction evidence="12">
        <text>2 a 1,2-diacyl-sn-glycero-3-phospho-(1'-sn-glycerol) = a cardiolipin + glycerol</text>
        <dbReference type="Rhea" id="RHEA:31451"/>
        <dbReference type="ChEBI" id="CHEBI:17754"/>
        <dbReference type="ChEBI" id="CHEBI:62237"/>
        <dbReference type="ChEBI" id="CHEBI:64716"/>
    </reaction>
</comment>
<keyword evidence="11 12" id="KW-1208">Phospholipid metabolism</keyword>
<dbReference type="GO" id="GO:0008808">
    <property type="term" value="F:cardiolipin synthase activity"/>
    <property type="evidence" value="ECO:0007669"/>
    <property type="project" value="UniProtKB-UniRule"/>
</dbReference>
<dbReference type="Pfam" id="PF13091">
    <property type="entry name" value="PLDc_2"/>
    <property type="match status" value="2"/>
</dbReference>
<dbReference type="CDD" id="cd09110">
    <property type="entry name" value="PLDc_CLS_1"/>
    <property type="match status" value="1"/>
</dbReference>
<dbReference type="EC" id="2.7.8.-" evidence="12 13"/>
<name>A0A8J4H672_9BACL</name>
<evidence type="ECO:0000256" key="13">
    <source>
        <dbReference type="NCBIfam" id="TIGR04265"/>
    </source>
</evidence>
<dbReference type="AlphaFoldDB" id="A0A8J4H672"/>
<dbReference type="SUPFAM" id="SSF56024">
    <property type="entry name" value="Phospholipase D/nuclease"/>
    <property type="match status" value="2"/>
</dbReference>
<dbReference type="RefSeq" id="WP_213412019.1">
    <property type="nucleotide sequence ID" value="NZ_BOVK01000025.1"/>
</dbReference>
<dbReference type="PANTHER" id="PTHR21248:SF20">
    <property type="entry name" value="CARDIOLIPIN SYNTHASE YWIE-RELATED"/>
    <property type="match status" value="1"/>
</dbReference>
<keyword evidence="2 12" id="KW-1003">Cell membrane</keyword>
<dbReference type="InterPro" id="IPR030874">
    <property type="entry name" value="Cardiolipin_synth_Firmi"/>
</dbReference>
<evidence type="ECO:0000256" key="8">
    <source>
        <dbReference type="ARBA" id="ARBA00023098"/>
    </source>
</evidence>
<evidence type="ECO:0000256" key="11">
    <source>
        <dbReference type="ARBA" id="ARBA00023264"/>
    </source>
</evidence>
<accession>A0A8J4H672</accession>
<evidence type="ECO:0000256" key="9">
    <source>
        <dbReference type="ARBA" id="ARBA00023136"/>
    </source>
</evidence>
<proteinExistence type="inferred from homology"/>
<feature type="domain" description="PLD phosphodiesterase" evidence="14">
    <location>
        <begin position="389"/>
        <end position="416"/>
    </location>
</feature>
<feature type="transmembrane region" description="Helical" evidence="12">
    <location>
        <begin position="29"/>
        <end position="51"/>
    </location>
</feature>
<feature type="active site" evidence="12">
    <location>
        <position position="225"/>
    </location>
</feature>
<dbReference type="FunFam" id="3.30.870.10:FF:000014">
    <property type="entry name" value="Cardiolipin synthase"/>
    <property type="match status" value="1"/>
</dbReference>
<dbReference type="PROSITE" id="PS50035">
    <property type="entry name" value="PLD"/>
    <property type="match status" value="2"/>
</dbReference>
<keyword evidence="9 12" id="KW-0472">Membrane</keyword>
<feature type="active site" evidence="12">
    <location>
        <position position="218"/>
    </location>
</feature>
<keyword evidence="4 12" id="KW-0808">Transferase</keyword>
<dbReference type="PANTHER" id="PTHR21248">
    <property type="entry name" value="CARDIOLIPIN SYNTHASE"/>
    <property type="match status" value="1"/>
</dbReference>
<evidence type="ECO:0000313" key="16">
    <source>
        <dbReference type="Proteomes" id="UP000677918"/>
    </source>
</evidence>
<dbReference type="HAMAP" id="MF_01916">
    <property type="entry name" value="Cardiolipin_synth_Cls"/>
    <property type="match status" value="1"/>
</dbReference>
<dbReference type="Proteomes" id="UP000677918">
    <property type="component" value="Unassembled WGS sequence"/>
</dbReference>
<organism evidence="15 16">
    <name type="scientific">Xylanibacillus composti</name>
    <dbReference type="NCBI Taxonomy" id="1572762"/>
    <lineage>
        <taxon>Bacteria</taxon>
        <taxon>Bacillati</taxon>
        <taxon>Bacillota</taxon>
        <taxon>Bacilli</taxon>
        <taxon>Bacillales</taxon>
        <taxon>Paenibacillaceae</taxon>
        <taxon>Xylanibacillus</taxon>
    </lineage>
</organism>
<dbReference type="CDD" id="cd09112">
    <property type="entry name" value="PLDc_CLS_2"/>
    <property type="match status" value="1"/>
</dbReference>
<dbReference type="Pfam" id="PF13396">
    <property type="entry name" value="PLDc_N"/>
    <property type="match status" value="1"/>
</dbReference>
<feature type="domain" description="PLD phosphodiesterase" evidence="14">
    <location>
        <begin position="213"/>
        <end position="240"/>
    </location>
</feature>
<evidence type="ECO:0000256" key="5">
    <source>
        <dbReference type="ARBA" id="ARBA00022692"/>
    </source>
</evidence>
<dbReference type="InterPro" id="IPR027379">
    <property type="entry name" value="CLS_N"/>
</dbReference>
<keyword evidence="8 12" id="KW-0443">Lipid metabolism</keyword>
<reference evidence="15" key="1">
    <citation type="submission" date="2021-04" db="EMBL/GenBank/DDBJ databases">
        <title>Draft genome sequence of Xylanibacillus composti strain K13.</title>
        <authorList>
            <person name="Uke A."/>
            <person name="Chhe C."/>
            <person name="Baramee S."/>
            <person name="Kosugi A."/>
        </authorList>
    </citation>
    <scope>NUCLEOTIDE SEQUENCE</scope>
    <source>
        <strain evidence="15">K13</strain>
    </source>
</reference>
<evidence type="ECO:0000256" key="6">
    <source>
        <dbReference type="ARBA" id="ARBA00022737"/>
    </source>
</evidence>
<evidence type="ECO:0000256" key="12">
    <source>
        <dbReference type="HAMAP-Rule" id="MF_01916"/>
    </source>
</evidence>
<feature type="active site" evidence="12">
    <location>
        <position position="401"/>
    </location>
</feature>
<dbReference type="GO" id="GO:0005886">
    <property type="term" value="C:plasma membrane"/>
    <property type="evidence" value="ECO:0007669"/>
    <property type="project" value="UniProtKB-SubCell"/>
</dbReference>
<comment type="function">
    <text evidence="12">Catalyzes the reversible phosphatidyl group transfer from one phosphatidylglycerol molecule to another to form cardiolipin (CL) (diphosphatidylglycerol) and glycerol.</text>
</comment>
<dbReference type="InterPro" id="IPR001736">
    <property type="entry name" value="PLipase_D/transphosphatidylase"/>
</dbReference>
<dbReference type="InterPro" id="IPR022924">
    <property type="entry name" value="Cardiolipin_synthase"/>
</dbReference>
<evidence type="ECO:0000256" key="3">
    <source>
        <dbReference type="ARBA" id="ARBA00022516"/>
    </source>
</evidence>
<feature type="active site" evidence="12">
    <location>
        <position position="396"/>
    </location>
</feature>
<feature type="transmembrane region" description="Helical" evidence="12">
    <location>
        <begin position="7"/>
        <end position="23"/>
    </location>
</feature>
<comment type="similarity">
    <text evidence="12">Belongs to the phospholipase D family. Cardiolipin synthase subfamily.</text>
</comment>
<keyword evidence="5 12" id="KW-0812">Transmembrane</keyword>
<feature type="active site" evidence="12">
    <location>
        <position position="394"/>
    </location>
</feature>
<keyword evidence="6" id="KW-0677">Repeat</keyword>
<sequence>MVWLTSILCIYLFQIVTIVLLEYRRPSKAVAWLIILFIFPLIGFVMYYFLAQEYKKRKLVRKKEKQALNLDEKKERVYTQEPESAASMRSEFLRKEPRLFRLLDSFPEAPITCRNETTVLTNAEKTYAAMLQAMEQAQHHIHVESYIVRDDIIGRTFRDVLERKSREGVEVRVIVDGVGSYHLPSDYLLSLRRAGANAEIFLPPSLAFFDKRMNYRNHRKIVVVDGRVGFVGGINIGDEHLGADAKLGFWRDTHLRIIGEAVHTLQDTFLTDWFFVSGETVSGDVYVPPYAGTGEEEVQIITSGPDKHWDAILEMYFAAICAAREKVYLTTPYFIPDASIGMALKVAAASGADVRIIIPGTPDSKLVHWASLSYLEELMEAGVRFYQYQKGFVHAKTMVVDDMLASVGTANLDLRSFFSNFELNAVLFHGESIRRLAEDFAQDLRDSKQVTLEAFRHRPRLARGREMVARLLSPLL</sequence>
<evidence type="ECO:0000256" key="10">
    <source>
        <dbReference type="ARBA" id="ARBA00023209"/>
    </source>
</evidence>
<evidence type="ECO:0000259" key="14">
    <source>
        <dbReference type="PROSITE" id="PS50035"/>
    </source>
</evidence>
<feature type="active site" evidence="12">
    <location>
        <position position="220"/>
    </location>
</feature>
<comment type="caution">
    <text evidence="15">The sequence shown here is derived from an EMBL/GenBank/DDBJ whole genome shotgun (WGS) entry which is preliminary data.</text>
</comment>
<dbReference type="NCBIfam" id="TIGR04265">
    <property type="entry name" value="bac_cardiolipin"/>
    <property type="match status" value="1"/>
</dbReference>
<protein>
    <recommendedName>
        <fullName evidence="12 13">Cardiolipin synthase</fullName>
        <shortName evidence="12">CL synthase</shortName>
        <ecNumber evidence="12 13">2.7.8.-</ecNumber>
    </recommendedName>
</protein>
<keyword evidence="3 12" id="KW-0444">Lipid biosynthesis</keyword>
<keyword evidence="10 12" id="KW-0594">Phospholipid biosynthesis</keyword>
<evidence type="ECO:0000256" key="7">
    <source>
        <dbReference type="ARBA" id="ARBA00022989"/>
    </source>
</evidence>
<keyword evidence="7 12" id="KW-1133">Transmembrane helix</keyword>
<comment type="subcellular location">
    <subcellularLocation>
        <location evidence="1 12">Cell membrane</location>
        <topology evidence="1 12">Multi-pass membrane protein</topology>
    </subcellularLocation>
</comment>
<dbReference type="Gene3D" id="3.30.870.10">
    <property type="entry name" value="Endonuclease Chain A"/>
    <property type="match status" value="2"/>
</dbReference>
<evidence type="ECO:0000256" key="2">
    <source>
        <dbReference type="ARBA" id="ARBA00022475"/>
    </source>
</evidence>
<gene>
    <name evidence="15" type="primary">cls</name>
    <name evidence="15" type="ORF">XYCOK13_20370</name>
</gene>